<comment type="caution">
    <text evidence="7">The sequence shown here is derived from an EMBL/GenBank/DDBJ whole genome shotgun (WGS) entry which is preliminary data.</text>
</comment>
<dbReference type="SUPFAM" id="SSF48498">
    <property type="entry name" value="Tetracyclin repressor-like, C-terminal domain"/>
    <property type="match status" value="1"/>
</dbReference>
<accession>A0A0J1CMT7</accession>
<dbReference type="PANTHER" id="PTHR47506:SF1">
    <property type="entry name" value="HTH-TYPE TRANSCRIPTIONAL REGULATOR YJDC"/>
    <property type="match status" value="1"/>
</dbReference>
<dbReference type="InterPro" id="IPR023772">
    <property type="entry name" value="DNA-bd_HTH_TetR-type_CS"/>
</dbReference>
<evidence type="ECO:0000256" key="1">
    <source>
        <dbReference type="ARBA" id="ARBA00022491"/>
    </source>
</evidence>
<dbReference type="GO" id="GO:0003677">
    <property type="term" value="F:DNA binding"/>
    <property type="evidence" value="ECO:0007669"/>
    <property type="project" value="UniProtKB-UniRule"/>
</dbReference>
<dbReference type="InterPro" id="IPR011075">
    <property type="entry name" value="TetR_C"/>
</dbReference>
<evidence type="ECO:0000256" key="5">
    <source>
        <dbReference type="PROSITE-ProRule" id="PRU00335"/>
    </source>
</evidence>
<evidence type="ECO:0000259" key="6">
    <source>
        <dbReference type="PROSITE" id="PS50977"/>
    </source>
</evidence>
<evidence type="ECO:0000313" key="7">
    <source>
        <dbReference type="EMBL" id="KLU21706.1"/>
    </source>
</evidence>
<keyword evidence="8" id="KW-1185">Reference proteome</keyword>
<gene>
    <name evidence="7" type="ORF">EOS_34540</name>
</gene>
<dbReference type="InterPro" id="IPR036271">
    <property type="entry name" value="Tet_transcr_reg_TetR-rel_C_sf"/>
</dbReference>
<dbReference type="Gene3D" id="1.10.357.10">
    <property type="entry name" value="Tetracycline Repressor, domain 2"/>
    <property type="match status" value="1"/>
</dbReference>
<dbReference type="PROSITE" id="PS50977">
    <property type="entry name" value="HTH_TETR_2"/>
    <property type="match status" value="1"/>
</dbReference>
<keyword evidence="1" id="KW-0678">Repressor</keyword>
<dbReference type="Gene3D" id="1.10.10.60">
    <property type="entry name" value="Homeodomain-like"/>
    <property type="match status" value="1"/>
</dbReference>
<feature type="DNA-binding region" description="H-T-H motif" evidence="5">
    <location>
        <begin position="38"/>
        <end position="57"/>
    </location>
</feature>
<dbReference type="PANTHER" id="PTHR47506">
    <property type="entry name" value="TRANSCRIPTIONAL REGULATORY PROTEIN"/>
    <property type="match status" value="1"/>
</dbReference>
<protein>
    <submittedName>
        <fullName evidence="7">TetR family transcriptional regulator</fullName>
    </submittedName>
</protein>
<feature type="domain" description="HTH tetR-type" evidence="6">
    <location>
        <begin position="15"/>
        <end position="75"/>
    </location>
</feature>
<dbReference type="InterPro" id="IPR001647">
    <property type="entry name" value="HTH_TetR"/>
</dbReference>
<name>A0A0J1CMT7_9BURK</name>
<evidence type="ECO:0000256" key="3">
    <source>
        <dbReference type="ARBA" id="ARBA00023125"/>
    </source>
</evidence>
<evidence type="ECO:0000256" key="4">
    <source>
        <dbReference type="ARBA" id="ARBA00023163"/>
    </source>
</evidence>
<dbReference type="Pfam" id="PF16925">
    <property type="entry name" value="TetR_C_13"/>
    <property type="match status" value="1"/>
</dbReference>
<evidence type="ECO:0000313" key="8">
    <source>
        <dbReference type="Proteomes" id="UP000035963"/>
    </source>
</evidence>
<keyword evidence="3 5" id="KW-0238">DNA-binding</keyword>
<proteinExistence type="predicted"/>
<dbReference type="Proteomes" id="UP000035963">
    <property type="component" value="Unassembled WGS sequence"/>
</dbReference>
<dbReference type="SUPFAM" id="SSF46689">
    <property type="entry name" value="Homeodomain-like"/>
    <property type="match status" value="1"/>
</dbReference>
<reference evidence="7 8" key="1">
    <citation type="journal article" date="2015" name="Genome Announc.">
        <title>Draft Genome Sequence of Burkholderia sp. Strain PML1(12), an Ectomycorrhizosphere-Inhabiting Bacterium with Effective Mineral-Weathering Ability.</title>
        <authorList>
            <person name="Uroz S."/>
            <person name="Oger P."/>
        </authorList>
    </citation>
    <scope>NUCLEOTIDE SEQUENCE [LARGE SCALE GENOMIC DNA]</scope>
    <source>
        <strain evidence="8">PML1(12)</strain>
    </source>
</reference>
<organism evidence="7 8">
    <name type="scientific">Caballeronia mineralivorans PML1(12)</name>
    <dbReference type="NCBI Taxonomy" id="908627"/>
    <lineage>
        <taxon>Bacteria</taxon>
        <taxon>Pseudomonadati</taxon>
        <taxon>Pseudomonadota</taxon>
        <taxon>Betaproteobacteria</taxon>
        <taxon>Burkholderiales</taxon>
        <taxon>Burkholderiaceae</taxon>
        <taxon>Caballeronia</taxon>
    </lineage>
</organism>
<sequence>MDQRTERRPRGRPRAFDREAVLRRAMEVFWTKGFDGCSMNDLVDAMDINSPSIYAAFGSKENLFREAIDLYAISEGAITRQAIKEHGNAREAIAAVFKQNIDMLTQAAAPRGCMVILGTVNIGVEHEELRAFLQSRTRNVANLIRERLAQSLADGELAADADTEALATLCVTVLSGLSVQAHNGVARQTLLDATDAFVSTLPFTNKKKKK</sequence>
<dbReference type="InterPro" id="IPR009057">
    <property type="entry name" value="Homeodomain-like_sf"/>
</dbReference>
<dbReference type="AlphaFoldDB" id="A0A0J1CMT7"/>
<dbReference type="EMBL" id="AEJF01000209">
    <property type="protein sequence ID" value="KLU21706.1"/>
    <property type="molecule type" value="Genomic_DNA"/>
</dbReference>
<dbReference type="Pfam" id="PF00440">
    <property type="entry name" value="TetR_N"/>
    <property type="match status" value="1"/>
</dbReference>
<keyword evidence="2" id="KW-0805">Transcription regulation</keyword>
<evidence type="ECO:0000256" key="2">
    <source>
        <dbReference type="ARBA" id="ARBA00023015"/>
    </source>
</evidence>
<dbReference type="PROSITE" id="PS01081">
    <property type="entry name" value="HTH_TETR_1"/>
    <property type="match status" value="1"/>
</dbReference>
<keyword evidence="4" id="KW-0804">Transcription</keyword>
<dbReference type="PATRIC" id="fig|908627.4.peg.7730"/>